<keyword evidence="5" id="KW-1185">Reference proteome</keyword>
<keyword evidence="2" id="KW-0443">Lipid metabolism</keyword>
<evidence type="ECO:0000256" key="1">
    <source>
        <dbReference type="ARBA" id="ARBA00022801"/>
    </source>
</evidence>
<dbReference type="AlphaFoldDB" id="A0AAV0U597"/>
<dbReference type="GO" id="GO:0005737">
    <property type="term" value="C:cytoplasm"/>
    <property type="evidence" value="ECO:0007669"/>
    <property type="project" value="TreeGrafter"/>
</dbReference>
<dbReference type="PANTHER" id="PTHR12187">
    <property type="entry name" value="AGAP000124-PA"/>
    <property type="match status" value="1"/>
</dbReference>
<dbReference type="EMBL" id="CANTFM010000864">
    <property type="protein sequence ID" value="CAI5731070.1"/>
    <property type="molecule type" value="Genomic_DNA"/>
</dbReference>
<dbReference type="Proteomes" id="UP001162029">
    <property type="component" value="Unassembled WGS sequence"/>
</dbReference>
<accession>A0AAV0U597</accession>
<sequence length="965" mass="106186">MDAKTGAVVAEIGRTEISHSEDPCFHMMLAVEMRQQDLLRASVYSVRNPNSLKDLNNQWLVGDPLVPVSLFMTDTVPAIGCASIFPLYSPLSRTRSSGELVVRCEAEVKGLHTGISDGGLERITRSFMYIGVESTDIEDASLRDDSAFSEVAQEMINLASTSRRGQGKMLVEEELIESVYTWEVPYQLLQLILSDLLLKLDLLKHEIALEDGDDSCSSTPSSQLSTPGVGNYALPTVICSSPRALSVVQENETEHTTELWKSFRSAASGKSSSYTLENRDKPATSIGMLSEMIIQIQDDVIERKKRKWRLELIKTVEQYISEVEDSILRYGATQHAGLTFKPSTMKADADLRFLALNLHQQLMTVGNAAPTSEKDVQFGDQASAIRYACLVNSFIGTLMSSSPLHLSRQSSNHGPQTDLDSVQFIDNNESDVKDAPPSSSEEPPLEPVDALRRRVISFDSAEIIVNKGASGQCVARKMLGVSDAMDVVAAIMSGCSDDEMKHAVPSSGCYSSSQGSTYGKEMQKAFMKIDTSASGHDPFYKHRMYGTTTVGAFAAHVYGFKSGGVRQMREELERLHTRLVKAAAASSDLTMDALERNYNELKWDVERRLEVAFCQAMSALVTCFQQTLYVHTHDHRDFGPYPLKACGVDYLEMLTRVGFLLSVESLLSTYGNELGMLGDTEAAVKELGRVCIKLRPVKSPRAAAFRVSITSGPSGIVIELPIITRRASEFPDGSMHRVPGQDAVSGAIYLPLSTPEQKTRAKFLFQKAIRVVPVIFSQGLNEMQTVANTVGIDSLQKEINAENVVELEAYVNSFASWVSKKQLRDKTSTPIYDTQELDRIQTLLTDLKSNIQLSGRSKRMAILSLSSSIARSVGGGRVTMCKSAKDRTSMSITLEEANLLVRSHGLLADDVEAFTNLLRTYGVRRENARKNIGKAQYCFSALQNYMLPQDYQCPPGTGGGSRAYS</sequence>
<organism evidence="4 5">
    <name type="scientific">Peronospora destructor</name>
    <dbReference type="NCBI Taxonomy" id="86335"/>
    <lineage>
        <taxon>Eukaryota</taxon>
        <taxon>Sar</taxon>
        <taxon>Stramenopiles</taxon>
        <taxon>Oomycota</taxon>
        <taxon>Peronosporomycetes</taxon>
        <taxon>Peronosporales</taxon>
        <taxon>Peronosporaceae</taxon>
        <taxon>Peronospora</taxon>
    </lineage>
</organism>
<gene>
    <name evidence="4" type="ORF">PDE001_LOCUS4698</name>
</gene>
<keyword evidence="1" id="KW-0378">Hydrolase</keyword>
<evidence type="ECO:0000256" key="3">
    <source>
        <dbReference type="SAM" id="MobiDB-lite"/>
    </source>
</evidence>
<proteinExistence type="predicted"/>
<evidence type="ECO:0000313" key="4">
    <source>
        <dbReference type="EMBL" id="CAI5731070.1"/>
    </source>
</evidence>
<dbReference type="InterPro" id="IPR039034">
    <property type="entry name" value="INPP4"/>
</dbReference>
<name>A0AAV0U597_9STRA</name>
<feature type="region of interest" description="Disordered" evidence="3">
    <location>
        <begin position="428"/>
        <end position="448"/>
    </location>
</feature>
<comment type="caution">
    <text evidence="4">The sequence shown here is derived from an EMBL/GenBank/DDBJ whole genome shotgun (WGS) entry which is preliminary data.</text>
</comment>
<dbReference type="GO" id="GO:0016316">
    <property type="term" value="F:phosphatidylinositol-3,4-bisphosphate 4-phosphatase activity"/>
    <property type="evidence" value="ECO:0007669"/>
    <property type="project" value="InterPro"/>
</dbReference>
<protein>
    <submittedName>
        <fullName evidence="4">Uncharacterized protein</fullName>
    </submittedName>
</protein>
<evidence type="ECO:0000313" key="5">
    <source>
        <dbReference type="Proteomes" id="UP001162029"/>
    </source>
</evidence>
<dbReference type="PANTHER" id="PTHR12187:SF11">
    <property type="entry name" value="PHOSPHATIDYLINOSITOL-3,4-BISPHOSPHATE 4-PHOSPHATASE"/>
    <property type="match status" value="1"/>
</dbReference>
<reference evidence="4" key="1">
    <citation type="submission" date="2022-12" db="EMBL/GenBank/DDBJ databases">
        <authorList>
            <person name="Webb A."/>
        </authorList>
    </citation>
    <scope>NUCLEOTIDE SEQUENCE</scope>
    <source>
        <strain evidence="4">Pd1</strain>
    </source>
</reference>
<evidence type="ECO:0000256" key="2">
    <source>
        <dbReference type="ARBA" id="ARBA00023098"/>
    </source>
</evidence>